<sequence>MSNAKIVSFIGVTLFTLVVSGCAATNASVHSEEETAPPRTVKALQVKTDDNPIDQAFGEDFETASATTEINYVANAYLEAWEAEWNHILAELKKHYEHPEDINTLTKYKNSYEKFVEQASDLETIDWSDTSVAPGPDRTEGTGARSASLLEEAELLKRQVLHLIDNYFYDSSEYGEYIYLYQGNGAELDLLR</sequence>
<dbReference type="Proteomes" id="UP001254832">
    <property type="component" value="Unassembled WGS sequence"/>
</dbReference>
<evidence type="ECO:0000313" key="3">
    <source>
        <dbReference type="Proteomes" id="UP001254832"/>
    </source>
</evidence>
<dbReference type="AlphaFoldDB" id="A0AAP5LR45"/>
<proteinExistence type="predicted"/>
<evidence type="ECO:0000313" key="2">
    <source>
        <dbReference type="EMBL" id="MDR6726320.1"/>
    </source>
</evidence>
<dbReference type="RefSeq" id="WP_310144496.1">
    <property type="nucleotide sequence ID" value="NZ_JAVDTR010000016.1"/>
</dbReference>
<reference evidence="2" key="1">
    <citation type="submission" date="2023-07" db="EMBL/GenBank/DDBJ databases">
        <title>Sorghum-associated microbial communities from plants grown in Nebraska, USA.</title>
        <authorList>
            <person name="Schachtman D."/>
        </authorList>
    </citation>
    <scope>NUCLEOTIDE SEQUENCE</scope>
    <source>
        <strain evidence="2">BE80</strain>
    </source>
</reference>
<keyword evidence="1" id="KW-0732">Signal</keyword>
<name>A0AAP5LR45_PAEAM</name>
<accession>A0AAP5LR45</accession>
<protein>
    <submittedName>
        <fullName evidence="2">Uncharacterized protein</fullName>
    </submittedName>
</protein>
<feature type="chain" id="PRO_5042954750" evidence="1">
    <location>
        <begin position="24"/>
        <end position="192"/>
    </location>
</feature>
<gene>
    <name evidence="2" type="ORF">J2W91_004831</name>
</gene>
<feature type="signal peptide" evidence="1">
    <location>
        <begin position="1"/>
        <end position="23"/>
    </location>
</feature>
<dbReference type="EMBL" id="JAVDTR010000016">
    <property type="protein sequence ID" value="MDR6726320.1"/>
    <property type="molecule type" value="Genomic_DNA"/>
</dbReference>
<comment type="caution">
    <text evidence="2">The sequence shown here is derived from an EMBL/GenBank/DDBJ whole genome shotgun (WGS) entry which is preliminary data.</text>
</comment>
<organism evidence="2 3">
    <name type="scientific">Paenibacillus amylolyticus</name>
    <dbReference type="NCBI Taxonomy" id="1451"/>
    <lineage>
        <taxon>Bacteria</taxon>
        <taxon>Bacillati</taxon>
        <taxon>Bacillota</taxon>
        <taxon>Bacilli</taxon>
        <taxon>Bacillales</taxon>
        <taxon>Paenibacillaceae</taxon>
        <taxon>Paenibacillus</taxon>
    </lineage>
</organism>
<dbReference type="PROSITE" id="PS51257">
    <property type="entry name" value="PROKAR_LIPOPROTEIN"/>
    <property type="match status" value="1"/>
</dbReference>
<evidence type="ECO:0000256" key="1">
    <source>
        <dbReference type="SAM" id="SignalP"/>
    </source>
</evidence>